<accession>A0A1H0QHZ1</accession>
<proteinExistence type="predicted"/>
<dbReference type="OrthoDB" id="9777090at2"/>
<dbReference type="STRING" id="91360.SAMN05660330_01968"/>
<protein>
    <recommendedName>
        <fullName evidence="3">Alpha/beta hydrolase</fullName>
    </recommendedName>
</protein>
<name>A0A1H0QHZ1_9BACT</name>
<dbReference type="EMBL" id="FNJI01000012">
    <property type="protein sequence ID" value="SDP16820.1"/>
    <property type="molecule type" value="Genomic_DNA"/>
</dbReference>
<dbReference type="AlphaFoldDB" id="A0A1H0QHZ1"/>
<dbReference type="SUPFAM" id="SSF53474">
    <property type="entry name" value="alpha/beta-Hydrolases"/>
    <property type="match status" value="1"/>
</dbReference>
<dbReference type="Gene3D" id="3.40.50.1820">
    <property type="entry name" value="alpha/beta hydrolase"/>
    <property type="match status" value="1"/>
</dbReference>
<dbReference type="PANTHER" id="PTHR12277">
    <property type="entry name" value="ALPHA/BETA HYDROLASE DOMAIN-CONTAINING PROTEIN"/>
    <property type="match status" value="1"/>
</dbReference>
<gene>
    <name evidence="1" type="ORF">SAMN05660330_01968</name>
</gene>
<evidence type="ECO:0000313" key="2">
    <source>
        <dbReference type="Proteomes" id="UP000199073"/>
    </source>
</evidence>
<evidence type="ECO:0008006" key="3">
    <source>
        <dbReference type="Google" id="ProtNLM"/>
    </source>
</evidence>
<evidence type="ECO:0000313" key="1">
    <source>
        <dbReference type="EMBL" id="SDP16820.1"/>
    </source>
</evidence>
<reference evidence="1 2" key="1">
    <citation type="submission" date="2016-10" db="EMBL/GenBank/DDBJ databases">
        <authorList>
            <person name="de Groot N.N."/>
        </authorList>
    </citation>
    <scope>NUCLEOTIDE SEQUENCE [LARGE SCALE GENOMIC DNA]</scope>
    <source>
        <strain evidence="1 2">DSM 12130</strain>
    </source>
</reference>
<dbReference type="RefSeq" id="WP_092222306.1">
    <property type="nucleotide sequence ID" value="NZ_FNJI01000012.1"/>
</dbReference>
<sequence>MYNFSKLDKPAITTLLFSGKNHDVESSSSDNMQRIPVAVDSGHTLEGRFLGHGDDAPTLLFFPSPGKSIDACSRMAGEYNRRGLNFAVVSYRDESGDTAGINVSSFFADGVELFQQTERWLNEKGCNGPVFLKGEGLGAVLVLDLMCQHGDKIKGMILDSAIGDTLFYLRSLGVDEDNLDFGEEDGFDNLNKIEGVKNPTLIFHGSRDTLVPAAEAEKLQSFSGARTKQFFVVPGGERENLCEAGGHHYFDTVKKFIDTVCGANTWRQRRKKYRDREK</sequence>
<organism evidence="1 2">
    <name type="scientific">Desulforhopalus singaporensis</name>
    <dbReference type="NCBI Taxonomy" id="91360"/>
    <lineage>
        <taxon>Bacteria</taxon>
        <taxon>Pseudomonadati</taxon>
        <taxon>Thermodesulfobacteriota</taxon>
        <taxon>Desulfobulbia</taxon>
        <taxon>Desulfobulbales</taxon>
        <taxon>Desulfocapsaceae</taxon>
        <taxon>Desulforhopalus</taxon>
    </lineage>
</organism>
<dbReference type="PANTHER" id="PTHR12277:SF81">
    <property type="entry name" value="PROTEIN ABHD13"/>
    <property type="match status" value="1"/>
</dbReference>
<dbReference type="InterPro" id="IPR029058">
    <property type="entry name" value="AB_hydrolase_fold"/>
</dbReference>
<keyword evidence="2" id="KW-1185">Reference proteome</keyword>
<dbReference type="Proteomes" id="UP000199073">
    <property type="component" value="Unassembled WGS sequence"/>
</dbReference>